<reference evidence="9" key="1">
    <citation type="submission" date="2020-10" db="EMBL/GenBank/DDBJ databases">
        <authorList>
            <person name="Gilroy R."/>
        </authorList>
    </citation>
    <scope>NUCLEOTIDE SEQUENCE</scope>
    <source>
        <strain evidence="9">ChiSjej3B21-11622</strain>
    </source>
</reference>
<evidence type="ECO:0000313" key="10">
    <source>
        <dbReference type="Proteomes" id="UP000886886"/>
    </source>
</evidence>
<feature type="domain" description="ABC transmembrane type-1" evidence="8">
    <location>
        <begin position="67"/>
        <end position="262"/>
    </location>
</feature>
<dbReference type="GO" id="GO:0055085">
    <property type="term" value="P:transmembrane transport"/>
    <property type="evidence" value="ECO:0007669"/>
    <property type="project" value="InterPro"/>
</dbReference>
<keyword evidence="2 7" id="KW-0813">Transport</keyword>
<dbReference type="InterPro" id="IPR051393">
    <property type="entry name" value="ABC_transporter_permease"/>
</dbReference>
<dbReference type="Gene3D" id="1.10.3720.10">
    <property type="entry name" value="MetI-like"/>
    <property type="match status" value="1"/>
</dbReference>
<evidence type="ECO:0000259" key="8">
    <source>
        <dbReference type="PROSITE" id="PS50928"/>
    </source>
</evidence>
<feature type="transmembrane region" description="Helical" evidence="7">
    <location>
        <begin position="154"/>
        <end position="177"/>
    </location>
</feature>
<dbReference type="InterPro" id="IPR035906">
    <property type="entry name" value="MetI-like_sf"/>
</dbReference>
<comment type="caution">
    <text evidence="9">The sequence shown here is derived from an EMBL/GenBank/DDBJ whole genome shotgun (WGS) entry which is preliminary data.</text>
</comment>
<dbReference type="PANTHER" id="PTHR30193:SF37">
    <property type="entry name" value="INNER MEMBRANE ABC TRANSPORTER PERMEASE PROTEIN YCJO"/>
    <property type="match status" value="1"/>
</dbReference>
<evidence type="ECO:0000256" key="3">
    <source>
        <dbReference type="ARBA" id="ARBA00022475"/>
    </source>
</evidence>
<feature type="non-terminal residue" evidence="9">
    <location>
        <position position="262"/>
    </location>
</feature>
<evidence type="ECO:0000256" key="4">
    <source>
        <dbReference type="ARBA" id="ARBA00022692"/>
    </source>
</evidence>
<protein>
    <submittedName>
        <fullName evidence="9">Sugar ABC transporter permease</fullName>
    </submittedName>
</protein>
<keyword evidence="5 7" id="KW-1133">Transmembrane helix</keyword>
<dbReference type="EMBL" id="DVFT01000222">
    <property type="protein sequence ID" value="HIQ97899.1"/>
    <property type="molecule type" value="Genomic_DNA"/>
</dbReference>
<dbReference type="InterPro" id="IPR000515">
    <property type="entry name" value="MetI-like"/>
</dbReference>
<organism evidence="9 10">
    <name type="scientific">Candidatus Limivivens merdigallinarum</name>
    <dbReference type="NCBI Taxonomy" id="2840859"/>
    <lineage>
        <taxon>Bacteria</taxon>
        <taxon>Bacillati</taxon>
        <taxon>Bacillota</taxon>
        <taxon>Clostridia</taxon>
        <taxon>Lachnospirales</taxon>
        <taxon>Lachnospiraceae</taxon>
        <taxon>Lachnospiraceae incertae sedis</taxon>
        <taxon>Candidatus Limivivens</taxon>
    </lineage>
</organism>
<accession>A0A9D0ZY07</accession>
<evidence type="ECO:0000256" key="2">
    <source>
        <dbReference type="ARBA" id="ARBA00022448"/>
    </source>
</evidence>
<gene>
    <name evidence="9" type="ORF">IAB26_15220</name>
</gene>
<proteinExistence type="inferred from homology"/>
<reference evidence="9" key="2">
    <citation type="journal article" date="2021" name="PeerJ">
        <title>Extensive microbial diversity within the chicken gut microbiome revealed by metagenomics and culture.</title>
        <authorList>
            <person name="Gilroy R."/>
            <person name="Ravi A."/>
            <person name="Getino M."/>
            <person name="Pursley I."/>
            <person name="Horton D.L."/>
            <person name="Alikhan N.F."/>
            <person name="Baker D."/>
            <person name="Gharbi K."/>
            <person name="Hall N."/>
            <person name="Watson M."/>
            <person name="Adriaenssens E.M."/>
            <person name="Foster-Nyarko E."/>
            <person name="Jarju S."/>
            <person name="Secka A."/>
            <person name="Antonio M."/>
            <person name="Oren A."/>
            <person name="Chaudhuri R.R."/>
            <person name="La Ragione R."/>
            <person name="Hildebrand F."/>
            <person name="Pallen M.J."/>
        </authorList>
    </citation>
    <scope>NUCLEOTIDE SEQUENCE</scope>
    <source>
        <strain evidence="9">ChiSjej3B21-11622</strain>
    </source>
</reference>
<dbReference type="Pfam" id="PF00528">
    <property type="entry name" value="BPD_transp_1"/>
    <property type="match status" value="1"/>
</dbReference>
<dbReference type="PANTHER" id="PTHR30193">
    <property type="entry name" value="ABC TRANSPORTER PERMEASE PROTEIN"/>
    <property type="match status" value="1"/>
</dbReference>
<keyword evidence="3" id="KW-1003">Cell membrane</keyword>
<evidence type="ECO:0000256" key="5">
    <source>
        <dbReference type="ARBA" id="ARBA00022989"/>
    </source>
</evidence>
<evidence type="ECO:0000256" key="7">
    <source>
        <dbReference type="RuleBase" id="RU363032"/>
    </source>
</evidence>
<dbReference type="PROSITE" id="PS50928">
    <property type="entry name" value="ABC_TM1"/>
    <property type="match status" value="1"/>
</dbReference>
<feature type="transmembrane region" description="Helical" evidence="7">
    <location>
        <begin position="71"/>
        <end position="92"/>
    </location>
</feature>
<dbReference type="SUPFAM" id="SSF160964">
    <property type="entry name" value="MalF N-terminal region-like"/>
    <property type="match status" value="1"/>
</dbReference>
<comment type="subcellular location">
    <subcellularLocation>
        <location evidence="1 7">Cell membrane</location>
        <topology evidence="1 7">Multi-pass membrane protein</topology>
    </subcellularLocation>
</comment>
<feature type="transmembrane region" description="Helical" evidence="7">
    <location>
        <begin position="12"/>
        <end position="35"/>
    </location>
</feature>
<sequence>MNKKKFYPKYFTFPALIIFLIFYCLPMLMSFVMSFTDWNIKRMYQPKFNGLKNFVRLFEDDYFLLAMKNTIWFAVATTIGIVILGLLLALLLNAAVKAKSFFRTVFYLPAVLSLIVIGIMFQAVFKLDGGIFNQLLTMLGLSELVHDWLGDGTTAMWCIIFVQIWKWSGFAMAIYLAGLQGISSDYYEAAKIDGANVWQQFRNITLPLLAPAFTVVITMNTIGGFKVFEQVYVMTNGGPGNATQVLNTYIYKEFSKGTLGRS</sequence>
<keyword evidence="6 7" id="KW-0472">Membrane</keyword>
<dbReference type="CDD" id="cd06261">
    <property type="entry name" value="TM_PBP2"/>
    <property type="match status" value="1"/>
</dbReference>
<evidence type="ECO:0000256" key="1">
    <source>
        <dbReference type="ARBA" id="ARBA00004651"/>
    </source>
</evidence>
<dbReference type="AlphaFoldDB" id="A0A9D0ZY07"/>
<name>A0A9D0ZY07_9FIRM</name>
<dbReference type="SUPFAM" id="SSF161098">
    <property type="entry name" value="MetI-like"/>
    <property type="match status" value="1"/>
</dbReference>
<feature type="transmembrane region" description="Helical" evidence="7">
    <location>
        <begin position="104"/>
        <end position="125"/>
    </location>
</feature>
<keyword evidence="4 7" id="KW-0812">Transmembrane</keyword>
<dbReference type="Proteomes" id="UP000886886">
    <property type="component" value="Unassembled WGS sequence"/>
</dbReference>
<dbReference type="GO" id="GO:0005886">
    <property type="term" value="C:plasma membrane"/>
    <property type="evidence" value="ECO:0007669"/>
    <property type="project" value="UniProtKB-SubCell"/>
</dbReference>
<comment type="similarity">
    <text evidence="7">Belongs to the binding-protein-dependent transport system permease family.</text>
</comment>
<evidence type="ECO:0000256" key="6">
    <source>
        <dbReference type="ARBA" id="ARBA00023136"/>
    </source>
</evidence>
<evidence type="ECO:0000313" key="9">
    <source>
        <dbReference type="EMBL" id="HIQ97899.1"/>
    </source>
</evidence>